<dbReference type="InterPro" id="IPR015424">
    <property type="entry name" value="PyrdxlP-dep_Trfase"/>
</dbReference>
<evidence type="ECO:0000256" key="7">
    <source>
        <dbReference type="ARBA" id="ARBA00022723"/>
    </source>
</evidence>
<dbReference type="Proteomes" id="UP000248887">
    <property type="component" value="Unassembled WGS sequence"/>
</dbReference>
<dbReference type="InterPro" id="IPR000192">
    <property type="entry name" value="Aminotrans_V_dom"/>
</dbReference>
<dbReference type="Pfam" id="PF00266">
    <property type="entry name" value="Aminotran_5"/>
    <property type="match status" value="1"/>
</dbReference>
<evidence type="ECO:0000256" key="8">
    <source>
        <dbReference type="ARBA" id="ARBA00022898"/>
    </source>
</evidence>
<dbReference type="PANTHER" id="PTHR11601">
    <property type="entry name" value="CYSTEINE DESULFURYLASE FAMILY MEMBER"/>
    <property type="match status" value="1"/>
</dbReference>
<keyword evidence="10" id="KW-0411">Iron-sulfur</keyword>
<comment type="cofactor">
    <cofactor evidence="1 12">
        <name>pyridoxal 5'-phosphate</name>
        <dbReference type="ChEBI" id="CHEBI:597326"/>
    </cofactor>
</comment>
<evidence type="ECO:0000256" key="3">
    <source>
        <dbReference type="ARBA" id="ARBA00006490"/>
    </source>
</evidence>
<evidence type="ECO:0000313" key="14">
    <source>
        <dbReference type="EMBL" id="PZQ81527.1"/>
    </source>
</evidence>
<dbReference type="Gene3D" id="3.90.1150.10">
    <property type="entry name" value="Aspartate Aminotransferase, domain 1"/>
    <property type="match status" value="1"/>
</dbReference>
<evidence type="ECO:0000256" key="1">
    <source>
        <dbReference type="ARBA" id="ARBA00001933"/>
    </source>
</evidence>
<evidence type="ECO:0000256" key="10">
    <source>
        <dbReference type="ARBA" id="ARBA00023014"/>
    </source>
</evidence>
<dbReference type="PROSITE" id="PS00595">
    <property type="entry name" value="AA_TRANSFER_CLASS_5"/>
    <property type="match status" value="1"/>
</dbReference>
<dbReference type="PIRSF" id="PIRSF005572">
    <property type="entry name" value="NifS"/>
    <property type="match status" value="1"/>
</dbReference>
<comment type="catalytic activity">
    <reaction evidence="11">
        <text>(sulfur carrier)-H + L-cysteine = (sulfur carrier)-SH + L-alanine</text>
        <dbReference type="Rhea" id="RHEA:43892"/>
        <dbReference type="Rhea" id="RHEA-COMP:14737"/>
        <dbReference type="Rhea" id="RHEA-COMP:14739"/>
        <dbReference type="ChEBI" id="CHEBI:29917"/>
        <dbReference type="ChEBI" id="CHEBI:35235"/>
        <dbReference type="ChEBI" id="CHEBI:57972"/>
        <dbReference type="ChEBI" id="CHEBI:64428"/>
        <dbReference type="EC" id="2.8.1.7"/>
    </reaction>
</comment>
<keyword evidence="9" id="KW-0408">Iron</keyword>
<comment type="similarity">
    <text evidence="3">Belongs to the class-V pyridoxal-phosphate-dependent aminotransferase family. NifS/IscS subfamily.</text>
</comment>
<dbReference type="GO" id="GO:0031071">
    <property type="term" value="F:cysteine desulfurase activity"/>
    <property type="evidence" value="ECO:0007669"/>
    <property type="project" value="UniProtKB-EC"/>
</dbReference>
<dbReference type="GO" id="GO:0051536">
    <property type="term" value="F:iron-sulfur cluster binding"/>
    <property type="evidence" value="ECO:0007669"/>
    <property type="project" value="UniProtKB-KW"/>
</dbReference>
<evidence type="ECO:0000256" key="6">
    <source>
        <dbReference type="ARBA" id="ARBA00022679"/>
    </source>
</evidence>
<dbReference type="SUPFAM" id="SSF53383">
    <property type="entry name" value="PLP-dependent transferases"/>
    <property type="match status" value="1"/>
</dbReference>
<dbReference type="EMBL" id="QFQD01000044">
    <property type="protein sequence ID" value="PZQ81527.1"/>
    <property type="molecule type" value="Genomic_DNA"/>
</dbReference>
<dbReference type="AlphaFoldDB" id="A0A2W5SFA1"/>
<dbReference type="InterPro" id="IPR016454">
    <property type="entry name" value="Cysteine_dSase"/>
</dbReference>
<dbReference type="InterPro" id="IPR015422">
    <property type="entry name" value="PyrdxlP-dep_Trfase_small"/>
</dbReference>
<dbReference type="GO" id="GO:0046872">
    <property type="term" value="F:metal ion binding"/>
    <property type="evidence" value="ECO:0007669"/>
    <property type="project" value="UniProtKB-KW"/>
</dbReference>
<gene>
    <name evidence="14" type="ORF">DI549_13950</name>
</gene>
<evidence type="ECO:0000256" key="2">
    <source>
        <dbReference type="ARBA" id="ARBA00003120"/>
    </source>
</evidence>
<evidence type="ECO:0000313" key="15">
    <source>
        <dbReference type="Proteomes" id="UP000248887"/>
    </source>
</evidence>
<evidence type="ECO:0000259" key="13">
    <source>
        <dbReference type="Pfam" id="PF00266"/>
    </source>
</evidence>
<keyword evidence="7" id="KW-0479">Metal-binding</keyword>
<dbReference type="InterPro" id="IPR015421">
    <property type="entry name" value="PyrdxlP-dep_Trfase_major"/>
</dbReference>
<evidence type="ECO:0000256" key="4">
    <source>
        <dbReference type="ARBA" id="ARBA00012239"/>
    </source>
</evidence>
<proteinExistence type="inferred from homology"/>
<name>A0A2W5SFA1_ANCNO</name>
<organism evidence="14 15">
    <name type="scientific">Ancylobacter novellus</name>
    <name type="common">Thiobacillus novellus</name>
    <dbReference type="NCBI Taxonomy" id="921"/>
    <lineage>
        <taxon>Bacteria</taxon>
        <taxon>Pseudomonadati</taxon>
        <taxon>Pseudomonadota</taxon>
        <taxon>Alphaproteobacteria</taxon>
        <taxon>Hyphomicrobiales</taxon>
        <taxon>Xanthobacteraceae</taxon>
        <taxon>Ancylobacter</taxon>
    </lineage>
</organism>
<protein>
    <recommendedName>
        <fullName evidence="5">Cysteine desulfurase</fullName>
        <ecNumber evidence="4">2.8.1.7</ecNumber>
    </recommendedName>
</protein>
<comment type="function">
    <text evidence="2">Catalyzes the removal of elemental sulfur atoms from cysteine to produce alanine. Seems to participate in the biosynthesis of the nitrogenase metalloclusters by providing the inorganic sulfur required for the Fe-S core formation.</text>
</comment>
<keyword evidence="6" id="KW-0808">Transferase</keyword>
<dbReference type="PANTHER" id="PTHR11601:SF34">
    <property type="entry name" value="CYSTEINE DESULFURASE"/>
    <property type="match status" value="1"/>
</dbReference>
<dbReference type="EC" id="2.8.1.7" evidence="4"/>
<comment type="caution">
    <text evidence="14">The sequence shown here is derived from an EMBL/GenBank/DDBJ whole genome shotgun (WGS) entry which is preliminary data.</text>
</comment>
<evidence type="ECO:0000256" key="11">
    <source>
        <dbReference type="ARBA" id="ARBA00050776"/>
    </source>
</evidence>
<reference evidence="14 15" key="1">
    <citation type="submission" date="2017-08" db="EMBL/GenBank/DDBJ databases">
        <title>Infants hospitalized years apart are colonized by the same room-sourced microbial strains.</title>
        <authorList>
            <person name="Brooks B."/>
            <person name="Olm M.R."/>
            <person name="Firek B.A."/>
            <person name="Baker R."/>
            <person name="Thomas B.C."/>
            <person name="Morowitz M.J."/>
            <person name="Banfield J.F."/>
        </authorList>
    </citation>
    <scope>NUCLEOTIDE SEQUENCE [LARGE SCALE GENOMIC DNA]</scope>
    <source>
        <strain evidence="14">S2_005_001_R2_27</strain>
    </source>
</reference>
<feature type="domain" description="Aminotransferase class V" evidence="13">
    <location>
        <begin position="3"/>
        <end position="326"/>
    </location>
</feature>
<evidence type="ECO:0000256" key="9">
    <source>
        <dbReference type="ARBA" id="ARBA00023004"/>
    </source>
</evidence>
<evidence type="ECO:0000256" key="12">
    <source>
        <dbReference type="RuleBase" id="RU004504"/>
    </source>
</evidence>
<accession>A0A2W5SFA1</accession>
<dbReference type="Gene3D" id="1.10.260.50">
    <property type="match status" value="1"/>
</dbReference>
<sequence length="345" mass="35853">MVMDAARGRVAALLGADPRGVVFTSGGTEADTLALTPDYQRGEVPERYDVLIASSVEHAAVLRGHRFPAERVELLPVDSRGRLSLEALDTALQRHLAAGHRALVSVMLANNETGVIQPIPEVVRLAREHGALVHTDAVQAAGRIPVSIRELGVDLVSVSAHKIGGSPGAGALVIADPDLRPAPVFAGGGQERGRRGGTENVPAIAAFGVAAQAAGASLESEQIRIAALRERLESALRCEFPELVLLVGDVDRLPNTSCLSLPGAPAETMVIALDLAGLAVSAGSACSSGKVAASHVLAAMGVPERIARSAFRLSFGWSSGEEDVNRALGAFRRVMPGVLRRRAAA</sequence>
<keyword evidence="8" id="KW-0663">Pyridoxal phosphate</keyword>
<dbReference type="InterPro" id="IPR020578">
    <property type="entry name" value="Aminotrans_V_PyrdxlP_BS"/>
</dbReference>
<evidence type="ECO:0000256" key="5">
    <source>
        <dbReference type="ARBA" id="ARBA00013558"/>
    </source>
</evidence>
<dbReference type="Gene3D" id="3.40.640.10">
    <property type="entry name" value="Type I PLP-dependent aspartate aminotransferase-like (Major domain)"/>
    <property type="match status" value="1"/>
</dbReference>